<evidence type="ECO:0000313" key="3">
    <source>
        <dbReference type="Proteomes" id="UP001596337"/>
    </source>
</evidence>
<dbReference type="InterPro" id="IPR029058">
    <property type="entry name" value="AB_hydrolase_fold"/>
</dbReference>
<dbReference type="InterPro" id="IPR022742">
    <property type="entry name" value="Hydrolase_4"/>
</dbReference>
<dbReference type="EC" id="3.4.-.-" evidence="2"/>
<sequence>MHQTELVSIDGVPLEAVVHSPQGRPDRGLVIQAHGINVDMDEGGMFVRLADRLAEAGFTVLRFSFRGHGNSGGARRGATIAGEMLDLQAAVEFMTARYPGPLSLVASSFGAVSTALSLPWLEDRLSRLVLWNPVLDLRRTFVEPELPWGKENFGPEQQRLLHTQGFLMVDEEFELGRVLFEEFRYYRPVDHFVASGVPGLVVHGDRDGAVSYDIARSSAAAREHCDFYTVSGSDHGFDTREREDEAITATVDWLTTNAVDPR</sequence>
<keyword evidence="3" id="KW-1185">Reference proteome</keyword>
<dbReference type="GO" id="GO:0016787">
    <property type="term" value="F:hydrolase activity"/>
    <property type="evidence" value="ECO:0007669"/>
    <property type="project" value="UniProtKB-KW"/>
</dbReference>
<evidence type="ECO:0000313" key="2">
    <source>
        <dbReference type="EMBL" id="MFC6867174.1"/>
    </source>
</evidence>
<feature type="domain" description="Serine aminopeptidase S33" evidence="1">
    <location>
        <begin position="26"/>
        <end position="141"/>
    </location>
</feature>
<dbReference type="Proteomes" id="UP001596337">
    <property type="component" value="Unassembled WGS sequence"/>
</dbReference>
<gene>
    <name evidence="2" type="ORF">ACFQGD_08435</name>
</gene>
<evidence type="ECO:0000259" key="1">
    <source>
        <dbReference type="Pfam" id="PF12146"/>
    </source>
</evidence>
<name>A0ABW2BX70_9PSEU</name>
<dbReference type="EMBL" id="JBHSXX010000001">
    <property type="protein sequence ID" value="MFC6867174.1"/>
    <property type="molecule type" value="Genomic_DNA"/>
</dbReference>
<dbReference type="Gene3D" id="3.40.50.1820">
    <property type="entry name" value="alpha/beta hydrolase"/>
    <property type="match status" value="1"/>
</dbReference>
<dbReference type="RefSeq" id="WP_345394757.1">
    <property type="nucleotide sequence ID" value="NZ_BAABLA010000022.1"/>
</dbReference>
<proteinExistence type="predicted"/>
<keyword evidence="2" id="KW-0378">Hydrolase</keyword>
<dbReference type="SUPFAM" id="SSF53474">
    <property type="entry name" value="alpha/beta-Hydrolases"/>
    <property type="match status" value="1"/>
</dbReference>
<protein>
    <submittedName>
        <fullName evidence="2">Alpha/beta hydrolase family protein</fullName>
        <ecNumber evidence="2">3.4.-.-</ecNumber>
    </submittedName>
</protein>
<dbReference type="Pfam" id="PF12146">
    <property type="entry name" value="Hydrolase_4"/>
    <property type="match status" value="1"/>
</dbReference>
<organism evidence="2 3">
    <name type="scientific">Haloechinothrix salitolerans</name>
    <dbReference type="NCBI Taxonomy" id="926830"/>
    <lineage>
        <taxon>Bacteria</taxon>
        <taxon>Bacillati</taxon>
        <taxon>Actinomycetota</taxon>
        <taxon>Actinomycetes</taxon>
        <taxon>Pseudonocardiales</taxon>
        <taxon>Pseudonocardiaceae</taxon>
        <taxon>Haloechinothrix</taxon>
    </lineage>
</organism>
<reference evidence="3" key="1">
    <citation type="journal article" date="2019" name="Int. J. Syst. Evol. Microbiol.">
        <title>The Global Catalogue of Microorganisms (GCM) 10K type strain sequencing project: providing services to taxonomists for standard genome sequencing and annotation.</title>
        <authorList>
            <consortium name="The Broad Institute Genomics Platform"/>
            <consortium name="The Broad Institute Genome Sequencing Center for Infectious Disease"/>
            <person name="Wu L."/>
            <person name="Ma J."/>
        </authorList>
    </citation>
    <scope>NUCLEOTIDE SEQUENCE [LARGE SCALE GENOMIC DNA]</scope>
    <source>
        <strain evidence="3">KCTC 32255</strain>
    </source>
</reference>
<accession>A0ABW2BX70</accession>
<comment type="caution">
    <text evidence="2">The sequence shown here is derived from an EMBL/GenBank/DDBJ whole genome shotgun (WGS) entry which is preliminary data.</text>
</comment>